<dbReference type="RefSeq" id="WP_212703672.1">
    <property type="nucleotide sequence ID" value="NZ_CP073581.1"/>
</dbReference>
<evidence type="ECO:0000313" key="2">
    <source>
        <dbReference type="Proteomes" id="UP000683291"/>
    </source>
</evidence>
<accession>A0A975PL69</accession>
<proteinExistence type="predicted"/>
<dbReference type="EMBL" id="CP073581">
    <property type="protein sequence ID" value="QUJ75467.1"/>
    <property type="molecule type" value="Genomic_DNA"/>
</dbReference>
<gene>
    <name evidence="1" type="ORF">KDD17_10830</name>
</gene>
<protein>
    <submittedName>
        <fullName evidence="1">Uncharacterized protein</fullName>
    </submittedName>
</protein>
<sequence>MTTLVRITEVAEFRSDTRIEATHMTHMMAGDLRVNDPFPNFSVLEFISGRWRIASSQYAVDARSHVDRAINMLPR</sequence>
<reference evidence="1" key="1">
    <citation type="submission" date="2021-04" db="EMBL/GenBank/DDBJ databases">
        <title>Complete genome sequence for Sulfitobacter sp. strain JK7-1.</title>
        <authorList>
            <person name="Park S.-J."/>
        </authorList>
    </citation>
    <scope>NUCLEOTIDE SEQUENCE</scope>
    <source>
        <strain evidence="1">JK7-1</strain>
    </source>
</reference>
<dbReference type="KEGG" id="sual:KDD17_10830"/>
<keyword evidence="2" id="KW-1185">Reference proteome</keyword>
<dbReference type="Proteomes" id="UP000683291">
    <property type="component" value="Chromosome 1"/>
</dbReference>
<organism evidence="1 2">
    <name type="scientific">Sulfitobacter albidus</name>
    <dbReference type="NCBI Taxonomy" id="2829501"/>
    <lineage>
        <taxon>Bacteria</taxon>
        <taxon>Pseudomonadati</taxon>
        <taxon>Pseudomonadota</taxon>
        <taxon>Alphaproteobacteria</taxon>
        <taxon>Rhodobacterales</taxon>
        <taxon>Roseobacteraceae</taxon>
        <taxon>Sulfitobacter</taxon>
    </lineage>
</organism>
<dbReference type="AlphaFoldDB" id="A0A975PL69"/>
<name>A0A975PL69_9RHOB</name>
<evidence type="ECO:0000313" key="1">
    <source>
        <dbReference type="EMBL" id="QUJ75467.1"/>
    </source>
</evidence>